<keyword evidence="4" id="KW-1185">Reference proteome</keyword>
<gene>
    <name evidence="2" type="ORF">Dsin_000165</name>
    <name evidence="3" type="ORF">Dsin_033115</name>
</gene>
<evidence type="ECO:0000256" key="1">
    <source>
        <dbReference type="SAM" id="Phobius"/>
    </source>
</evidence>
<keyword evidence="1" id="KW-0812">Transmembrane</keyword>
<feature type="transmembrane region" description="Helical" evidence="1">
    <location>
        <begin position="37"/>
        <end position="55"/>
    </location>
</feature>
<protein>
    <recommendedName>
        <fullName evidence="5">Transmembrane protein</fullName>
    </recommendedName>
</protein>
<feature type="transmembrane region" description="Helical" evidence="1">
    <location>
        <begin position="67"/>
        <end position="88"/>
    </location>
</feature>
<reference evidence="2" key="1">
    <citation type="journal article" date="2023" name="Plant J.">
        <title>Genome sequences and population genomics provide insights into the demographic history, inbreeding, and mutation load of two 'living fossil' tree species of Dipteronia.</title>
        <authorList>
            <person name="Feng Y."/>
            <person name="Comes H.P."/>
            <person name="Chen J."/>
            <person name="Zhu S."/>
            <person name="Lu R."/>
            <person name="Zhang X."/>
            <person name="Li P."/>
            <person name="Qiu J."/>
            <person name="Olsen K.M."/>
            <person name="Qiu Y."/>
        </authorList>
    </citation>
    <scope>NUCLEOTIDE SEQUENCE</scope>
    <source>
        <strain evidence="2">NBL</strain>
    </source>
</reference>
<proteinExistence type="predicted"/>
<comment type="caution">
    <text evidence="2">The sequence shown here is derived from an EMBL/GenBank/DDBJ whole genome shotgun (WGS) entry which is preliminary data.</text>
</comment>
<dbReference type="Proteomes" id="UP001281410">
    <property type="component" value="Unassembled WGS sequence"/>
</dbReference>
<dbReference type="EMBL" id="JANJYJ010000416">
    <property type="protein sequence ID" value="KAK3175617.1"/>
    <property type="molecule type" value="Genomic_DNA"/>
</dbReference>
<evidence type="ECO:0000313" key="4">
    <source>
        <dbReference type="Proteomes" id="UP001281410"/>
    </source>
</evidence>
<dbReference type="AlphaFoldDB" id="A0AAD9Z4X6"/>
<keyword evidence="1" id="KW-1133">Transmembrane helix</keyword>
<sequence length="103" mass="11239">MERKREMWRSGSLRVVGRRPTFVEVVGGGFRRWCCRLGPIVVMVWCCFLILGFRSGFGSGGEDGGSVVMVVGCCGGSVLGVVVVRLWVWVLGLVEMSLGVDEL</sequence>
<dbReference type="EMBL" id="JANJYJ010000964">
    <property type="protein sequence ID" value="KAK3170387.1"/>
    <property type="molecule type" value="Genomic_DNA"/>
</dbReference>
<name>A0AAD9Z4X6_9ROSI</name>
<evidence type="ECO:0000313" key="3">
    <source>
        <dbReference type="EMBL" id="KAK3175617.1"/>
    </source>
</evidence>
<keyword evidence="1" id="KW-0472">Membrane</keyword>
<organism evidence="2 4">
    <name type="scientific">Dipteronia sinensis</name>
    <dbReference type="NCBI Taxonomy" id="43782"/>
    <lineage>
        <taxon>Eukaryota</taxon>
        <taxon>Viridiplantae</taxon>
        <taxon>Streptophyta</taxon>
        <taxon>Embryophyta</taxon>
        <taxon>Tracheophyta</taxon>
        <taxon>Spermatophyta</taxon>
        <taxon>Magnoliopsida</taxon>
        <taxon>eudicotyledons</taxon>
        <taxon>Gunneridae</taxon>
        <taxon>Pentapetalae</taxon>
        <taxon>rosids</taxon>
        <taxon>malvids</taxon>
        <taxon>Sapindales</taxon>
        <taxon>Sapindaceae</taxon>
        <taxon>Hippocastanoideae</taxon>
        <taxon>Acereae</taxon>
        <taxon>Dipteronia</taxon>
    </lineage>
</organism>
<evidence type="ECO:0000313" key="2">
    <source>
        <dbReference type="EMBL" id="KAK3170387.1"/>
    </source>
</evidence>
<accession>A0AAD9Z4X6</accession>
<evidence type="ECO:0008006" key="5">
    <source>
        <dbReference type="Google" id="ProtNLM"/>
    </source>
</evidence>